<name>A0AAV5WE13_9BILA</name>
<dbReference type="Proteomes" id="UP001432322">
    <property type="component" value="Unassembled WGS sequence"/>
</dbReference>
<evidence type="ECO:0000313" key="2">
    <source>
        <dbReference type="EMBL" id="GMT29915.1"/>
    </source>
</evidence>
<reference evidence="2" key="1">
    <citation type="submission" date="2023-10" db="EMBL/GenBank/DDBJ databases">
        <title>Genome assembly of Pristionchus species.</title>
        <authorList>
            <person name="Yoshida K."/>
            <person name="Sommer R.J."/>
        </authorList>
    </citation>
    <scope>NUCLEOTIDE SEQUENCE</scope>
    <source>
        <strain evidence="2">RS5133</strain>
    </source>
</reference>
<protein>
    <recommendedName>
        <fullName evidence="1">MATH domain-containing protein</fullName>
    </recommendedName>
</protein>
<comment type="caution">
    <text evidence="2">The sequence shown here is derived from an EMBL/GenBank/DDBJ whole genome shotgun (WGS) entry which is preliminary data.</text>
</comment>
<dbReference type="EMBL" id="BTSY01000005">
    <property type="protein sequence ID" value="GMT29915.1"/>
    <property type="molecule type" value="Genomic_DNA"/>
</dbReference>
<gene>
    <name evidence="2" type="ORF">PFISCL1PPCAC_21212</name>
</gene>
<accession>A0AAV5WE13</accession>
<proteinExistence type="predicted"/>
<dbReference type="AlphaFoldDB" id="A0AAV5WE13"/>
<organism evidence="2 3">
    <name type="scientific">Pristionchus fissidentatus</name>
    <dbReference type="NCBI Taxonomy" id="1538716"/>
    <lineage>
        <taxon>Eukaryota</taxon>
        <taxon>Metazoa</taxon>
        <taxon>Ecdysozoa</taxon>
        <taxon>Nematoda</taxon>
        <taxon>Chromadorea</taxon>
        <taxon>Rhabditida</taxon>
        <taxon>Rhabditina</taxon>
        <taxon>Diplogasteromorpha</taxon>
        <taxon>Diplogasteroidea</taxon>
        <taxon>Neodiplogasteridae</taxon>
        <taxon>Pristionchus</taxon>
    </lineage>
</organism>
<evidence type="ECO:0000259" key="1">
    <source>
        <dbReference type="Pfam" id="PF00917"/>
    </source>
</evidence>
<dbReference type="Pfam" id="PF00917">
    <property type="entry name" value="MATH"/>
    <property type="match status" value="1"/>
</dbReference>
<feature type="domain" description="MATH" evidence="1">
    <location>
        <begin position="11"/>
        <end position="127"/>
    </location>
</feature>
<keyword evidence="3" id="KW-1185">Reference proteome</keyword>
<dbReference type="InterPro" id="IPR002083">
    <property type="entry name" value="MATH/TRAF_dom"/>
</dbReference>
<sequence length="149" mass="16710">MASSEIHWVFNEISQWDGTIRKSRVKVVYGLPFTLTIHSDGWEGGFFVTLSCLLKGVDCRSWSADFSYTLTACNGFSEGARVKKSRTTLNHALCEVSMEMKTKEVIDSPGIRRGFTIADRIVVKASFTVHNLRGVSDLVRQCEIEWGAQ</sequence>
<evidence type="ECO:0000313" key="3">
    <source>
        <dbReference type="Proteomes" id="UP001432322"/>
    </source>
</evidence>